<comment type="caution">
    <text evidence="1">The sequence shown here is derived from an EMBL/GenBank/DDBJ whole genome shotgun (WGS) entry which is preliminary data.</text>
</comment>
<evidence type="ECO:0008006" key="3">
    <source>
        <dbReference type="Google" id="ProtNLM"/>
    </source>
</evidence>
<proteinExistence type="predicted"/>
<accession>A0A0G0PJV5</accession>
<gene>
    <name evidence="1" type="ORF">UT24_C0038G0016</name>
</gene>
<dbReference type="AlphaFoldDB" id="A0A0G0PJV5"/>
<protein>
    <recommendedName>
        <fullName evidence="3">Prophage protein</fullName>
    </recommendedName>
</protein>
<evidence type="ECO:0000313" key="2">
    <source>
        <dbReference type="Proteomes" id="UP000033881"/>
    </source>
</evidence>
<evidence type="ECO:0000313" key="1">
    <source>
        <dbReference type="EMBL" id="KKQ98369.1"/>
    </source>
</evidence>
<dbReference type="EMBL" id="LBWB01000038">
    <property type="protein sequence ID" value="KKQ98369.1"/>
    <property type="molecule type" value="Genomic_DNA"/>
</dbReference>
<organism evidence="1 2">
    <name type="scientific">Candidatus Woesebacteria bacterium GW2011_GWB1_39_12</name>
    <dbReference type="NCBI Taxonomy" id="1618574"/>
    <lineage>
        <taxon>Bacteria</taxon>
        <taxon>Candidatus Woeseibacteriota</taxon>
    </lineage>
</organism>
<sequence>MNFRTCTKCKKEKLLSEENFAFYSGKYEARCKECRKEYHKEHYQKVKHKISKRRSEHHKKYWLENKETLSEQYKIYWKSYYEKNKEKKIQYQVDYKREQRKDPAVRMRNNVSGQIRNALKKNKTSKNSPTWSKLPYTPLQLKEHLEKQFDSNMTWGNYGSYWHIDHVIPQSLLLYDSMEHPNFIKCWSLSNLQPLEAKENMSKGNKTS</sequence>
<dbReference type="STRING" id="1618574.UT24_C0038G0016"/>
<reference evidence="1 2" key="1">
    <citation type="journal article" date="2015" name="Nature">
        <title>rRNA introns, odd ribosomes, and small enigmatic genomes across a large radiation of phyla.</title>
        <authorList>
            <person name="Brown C.T."/>
            <person name="Hug L.A."/>
            <person name="Thomas B.C."/>
            <person name="Sharon I."/>
            <person name="Castelle C.J."/>
            <person name="Singh A."/>
            <person name="Wilkins M.J."/>
            <person name="Williams K.H."/>
            <person name="Banfield J.F."/>
        </authorList>
    </citation>
    <scope>NUCLEOTIDE SEQUENCE [LARGE SCALE GENOMIC DNA]</scope>
</reference>
<name>A0A0G0PJV5_9BACT</name>
<dbReference type="Proteomes" id="UP000033881">
    <property type="component" value="Unassembled WGS sequence"/>
</dbReference>